<feature type="region of interest" description="Disordered" evidence="1">
    <location>
        <begin position="1"/>
        <end position="21"/>
    </location>
</feature>
<dbReference type="AlphaFoldDB" id="E9G8I8"/>
<proteinExistence type="predicted"/>
<accession>E9G8I8</accession>
<dbReference type="InParanoid" id="E9G8I8"/>
<organism evidence="2 3">
    <name type="scientific">Daphnia pulex</name>
    <name type="common">Water flea</name>
    <dbReference type="NCBI Taxonomy" id="6669"/>
    <lineage>
        <taxon>Eukaryota</taxon>
        <taxon>Metazoa</taxon>
        <taxon>Ecdysozoa</taxon>
        <taxon>Arthropoda</taxon>
        <taxon>Crustacea</taxon>
        <taxon>Branchiopoda</taxon>
        <taxon>Diplostraca</taxon>
        <taxon>Cladocera</taxon>
        <taxon>Anomopoda</taxon>
        <taxon>Daphniidae</taxon>
        <taxon>Daphnia</taxon>
    </lineage>
</organism>
<sequence length="54" mass="6087">MKKIFSHRHNRDDLAALQQPEPLTQPLLPPVFSNTCLRDCLPTDIVTSIIMVAT</sequence>
<evidence type="ECO:0000256" key="1">
    <source>
        <dbReference type="SAM" id="MobiDB-lite"/>
    </source>
</evidence>
<evidence type="ECO:0000313" key="2">
    <source>
        <dbReference type="EMBL" id="EFX84261.1"/>
    </source>
</evidence>
<dbReference type="EMBL" id="GL732535">
    <property type="protein sequence ID" value="EFX84261.1"/>
    <property type="molecule type" value="Genomic_DNA"/>
</dbReference>
<name>E9G8I8_DAPPU</name>
<gene>
    <name evidence="2" type="ORF">DAPPUDRAFT_239169</name>
</gene>
<reference evidence="2 3" key="1">
    <citation type="journal article" date="2011" name="Science">
        <title>The ecoresponsive genome of Daphnia pulex.</title>
        <authorList>
            <person name="Colbourne J.K."/>
            <person name="Pfrender M.E."/>
            <person name="Gilbert D."/>
            <person name="Thomas W.K."/>
            <person name="Tucker A."/>
            <person name="Oakley T.H."/>
            <person name="Tokishita S."/>
            <person name="Aerts A."/>
            <person name="Arnold G.J."/>
            <person name="Basu M.K."/>
            <person name="Bauer D.J."/>
            <person name="Caceres C.E."/>
            <person name="Carmel L."/>
            <person name="Casola C."/>
            <person name="Choi J.H."/>
            <person name="Detter J.C."/>
            <person name="Dong Q."/>
            <person name="Dusheyko S."/>
            <person name="Eads B.D."/>
            <person name="Frohlich T."/>
            <person name="Geiler-Samerotte K.A."/>
            <person name="Gerlach D."/>
            <person name="Hatcher P."/>
            <person name="Jogdeo S."/>
            <person name="Krijgsveld J."/>
            <person name="Kriventseva E.V."/>
            <person name="Kultz D."/>
            <person name="Laforsch C."/>
            <person name="Lindquist E."/>
            <person name="Lopez J."/>
            <person name="Manak J.R."/>
            <person name="Muller J."/>
            <person name="Pangilinan J."/>
            <person name="Patwardhan R.P."/>
            <person name="Pitluck S."/>
            <person name="Pritham E.J."/>
            <person name="Rechtsteiner A."/>
            <person name="Rho M."/>
            <person name="Rogozin I.B."/>
            <person name="Sakarya O."/>
            <person name="Salamov A."/>
            <person name="Schaack S."/>
            <person name="Shapiro H."/>
            <person name="Shiga Y."/>
            <person name="Skalitzky C."/>
            <person name="Smith Z."/>
            <person name="Souvorov A."/>
            <person name="Sung W."/>
            <person name="Tang Z."/>
            <person name="Tsuchiya D."/>
            <person name="Tu H."/>
            <person name="Vos H."/>
            <person name="Wang M."/>
            <person name="Wolf Y.I."/>
            <person name="Yamagata H."/>
            <person name="Yamada T."/>
            <person name="Ye Y."/>
            <person name="Shaw J.R."/>
            <person name="Andrews J."/>
            <person name="Crease T.J."/>
            <person name="Tang H."/>
            <person name="Lucas S.M."/>
            <person name="Robertson H.M."/>
            <person name="Bork P."/>
            <person name="Koonin E.V."/>
            <person name="Zdobnov E.M."/>
            <person name="Grigoriev I.V."/>
            <person name="Lynch M."/>
            <person name="Boore J.L."/>
        </authorList>
    </citation>
    <scope>NUCLEOTIDE SEQUENCE [LARGE SCALE GENOMIC DNA]</scope>
</reference>
<dbReference type="Proteomes" id="UP000000305">
    <property type="component" value="Unassembled WGS sequence"/>
</dbReference>
<dbReference type="KEGG" id="dpx:DAPPUDRAFT_239169"/>
<protein>
    <submittedName>
        <fullName evidence="2">Uncharacterized protein</fullName>
    </submittedName>
</protein>
<dbReference type="HOGENOM" id="CLU_3052428_0_0_1"/>
<keyword evidence="3" id="KW-1185">Reference proteome</keyword>
<evidence type="ECO:0000313" key="3">
    <source>
        <dbReference type="Proteomes" id="UP000000305"/>
    </source>
</evidence>